<dbReference type="AlphaFoldDB" id="A0A0R2ACA2"/>
<evidence type="ECO:0000256" key="5">
    <source>
        <dbReference type="ARBA" id="ARBA00023125"/>
    </source>
</evidence>
<dbReference type="OrthoDB" id="1767844at2"/>
<dbReference type="Gene3D" id="1.10.10.10">
    <property type="entry name" value="Winged helix-like DNA-binding domain superfamily/Winged helix DNA-binding domain"/>
    <property type="match status" value="1"/>
</dbReference>
<dbReference type="PANTHER" id="PTHR43133:SF8">
    <property type="entry name" value="RNA POLYMERASE SIGMA FACTOR HI_1459-RELATED"/>
    <property type="match status" value="1"/>
</dbReference>
<evidence type="ECO:0000256" key="6">
    <source>
        <dbReference type="ARBA" id="ARBA00023163"/>
    </source>
</evidence>
<dbReference type="InterPro" id="IPR013325">
    <property type="entry name" value="RNA_pol_sigma_r2"/>
</dbReference>
<dbReference type="InterPro" id="IPR036388">
    <property type="entry name" value="WH-like_DNA-bd_sf"/>
</dbReference>
<dbReference type="EMBL" id="AYYY01000063">
    <property type="protein sequence ID" value="KRM60428.1"/>
    <property type="molecule type" value="Genomic_DNA"/>
</dbReference>
<dbReference type="SUPFAM" id="SSF88946">
    <property type="entry name" value="Sigma2 domain of RNA polymerase sigma factors"/>
    <property type="match status" value="1"/>
</dbReference>
<dbReference type="GO" id="GO:0003677">
    <property type="term" value="F:DNA binding"/>
    <property type="evidence" value="ECO:0007669"/>
    <property type="project" value="UniProtKB-KW"/>
</dbReference>
<comment type="similarity">
    <text evidence="1">Belongs to the sigma-70 factor family.</text>
</comment>
<comment type="function">
    <text evidence="7">Sigma factors are initiation factors that promote the attachment of RNA polymerase to specific initiation sites and are then released. Sigma-S contributes to the protection against external stress, thus playing a role in cellular fitness and survival.</text>
</comment>
<keyword evidence="3" id="KW-0805">Transcription regulation</keyword>
<reference evidence="9 10" key="1">
    <citation type="journal article" date="2015" name="Genome Announc.">
        <title>Expanding the biotechnology potential of lactobacilli through comparative genomics of 213 strains and associated genera.</title>
        <authorList>
            <person name="Sun Z."/>
            <person name="Harris H.M."/>
            <person name="McCann A."/>
            <person name="Guo C."/>
            <person name="Argimon S."/>
            <person name="Zhang W."/>
            <person name="Yang X."/>
            <person name="Jeffery I.B."/>
            <person name="Cooney J.C."/>
            <person name="Kagawa T.F."/>
            <person name="Liu W."/>
            <person name="Song Y."/>
            <person name="Salvetti E."/>
            <person name="Wrobel A."/>
            <person name="Rasinkangas P."/>
            <person name="Parkhill J."/>
            <person name="Rea M.C."/>
            <person name="O'Sullivan O."/>
            <person name="Ritari J."/>
            <person name="Douillard F.P."/>
            <person name="Paul Ross R."/>
            <person name="Yang R."/>
            <person name="Briner A.E."/>
            <person name="Felis G.E."/>
            <person name="de Vos W.M."/>
            <person name="Barrangou R."/>
            <person name="Klaenhammer T.R."/>
            <person name="Caufield P.W."/>
            <person name="Cui Y."/>
            <person name="Zhang H."/>
            <person name="O'Toole P.W."/>
        </authorList>
    </citation>
    <scope>NUCLEOTIDE SEQUENCE [LARGE SCALE GENOMIC DNA]</scope>
    <source>
        <strain evidence="9 10">DSM 20634</strain>
    </source>
</reference>
<dbReference type="InterPro" id="IPR016032">
    <property type="entry name" value="Sig_transdc_resp-reg_C-effctor"/>
</dbReference>
<accession>A0A0R2ACA2</accession>
<feature type="domain" description="RNA polymerase sigma-70 region 2" evidence="8">
    <location>
        <begin position="29"/>
        <end position="97"/>
    </location>
</feature>
<dbReference type="NCBIfam" id="TIGR02937">
    <property type="entry name" value="sigma70-ECF"/>
    <property type="match status" value="1"/>
</dbReference>
<dbReference type="PANTHER" id="PTHR43133">
    <property type="entry name" value="RNA POLYMERASE ECF-TYPE SIGMA FACTO"/>
    <property type="match status" value="1"/>
</dbReference>
<dbReference type="InterPro" id="IPR007627">
    <property type="entry name" value="RNA_pol_sigma70_r2"/>
</dbReference>
<evidence type="ECO:0000313" key="9">
    <source>
        <dbReference type="EMBL" id="KRM60428.1"/>
    </source>
</evidence>
<sequence length="191" mass="22668">MTNLLGEYLTDEKLLDDIKAHVPDSFKVLYGRYLPLIRKMKRQYYFQDVDDEDWEQEARVVMWRTIRSYNKSRGVAFCYFFKLNLRNHAYDLIRRENAAKRIKVDQRINIDHESFTDELADPGSCPPDDWTICQESIHEFLSTCSKFERRIFALIHQGCNAQEVADQLECDVRKVTSALDRCRKKLNELFG</sequence>
<dbReference type="GO" id="GO:0006352">
    <property type="term" value="P:DNA-templated transcription initiation"/>
    <property type="evidence" value="ECO:0007669"/>
    <property type="project" value="InterPro"/>
</dbReference>
<dbReference type="GO" id="GO:0016987">
    <property type="term" value="F:sigma factor activity"/>
    <property type="evidence" value="ECO:0007669"/>
    <property type="project" value="UniProtKB-KW"/>
</dbReference>
<evidence type="ECO:0000256" key="3">
    <source>
        <dbReference type="ARBA" id="ARBA00023015"/>
    </source>
</evidence>
<keyword evidence="4" id="KW-0731">Sigma factor</keyword>
<evidence type="ECO:0000256" key="1">
    <source>
        <dbReference type="ARBA" id="ARBA00007788"/>
    </source>
</evidence>
<protein>
    <recommendedName>
        <fullName evidence="2">RNA polymerase sigma factor SigS</fullName>
    </recommendedName>
</protein>
<organism evidence="9 10">
    <name type="scientific">Paucilactobacillus vaccinostercus DSM 20634</name>
    <dbReference type="NCBI Taxonomy" id="1423813"/>
    <lineage>
        <taxon>Bacteria</taxon>
        <taxon>Bacillati</taxon>
        <taxon>Bacillota</taxon>
        <taxon>Bacilli</taxon>
        <taxon>Lactobacillales</taxon>
        <taxon>Lactobacillaceae</taxon>
        <taxon>Paucilactobacillus</taxon>
    </lineage>
</organism>
<evidence type="ECO:0000256" key="2">
    <source>
        <dbReference type="ARBA" id="ARBA00021245"/>
    </source>
</evidence>
<dbReference type="Proteomes" id="UP000051733">
    <property type="component" value="Unassembled WGS sequence"/>
</dbReference>
<dbReference type="InterPro" id="IPR039425">
    <property type="entry name" value="RNA_pol_sigma-70-like"/>
</dbReference>
<keyword evidence="5" id="KW-0238">DNA-binding</keyword>
<dbReference type="InterPro" id="IPR014284">
    <property type="entry name" value="RNA_pol_sigma-70_dom"/>
</dbReference>
<gene>
    <name evidence="9" type="ORF">FC26_GL000516</name>
</gene>
<dbReference type="STRING" id="1423813.FC26_GL000516"/>
<dbReference type="PATRIC" id="fig|1423813.3.peg.527"/>
<dbReference type="RefSeq" id="WP_057780477.1">
    <property type="nucleotide sequence ID" value="NZ_AYYY01000063.1"/>
</dbReference>
<evidence type="ECO:0000259" key="8">
    <source>
        <dbReference type="Pfam" id="PF04542"/>
    </source>
</evidence>
<evidence type="ECO:0000256" key="7">
    <source>
        <dbReference type="ARBA" id="ARBA00024701"/>
    </source>
</evidence>
<dbReference type="SUPFAM" id="SSF46894">
    <property type="entry name" value="C-terminal effector domain of the bipartite response regulators"/>
    <property type="match status" value="1"/>
</dbReference>
<dbReference type="Pfam" id="PF04542">
    <property type="entry name" value="Sigma70_r2"/>
    <property type="match status" value="1"/>
</dbReference>
<comment type="caution">
    <text evidence="9">The sequence shown here is derived from an EMBL/GenBank/DDBJ whole genome shotgun (WGS) entry which is preliminary data.</text>
</comment>
<name>A0A0R2ACA2_9LACO</name>
<dbReference type="Gene3D" id="1.10.1740.10">
    <property type="match status" value="1"/>
</dbReference>
<keyword evidence="10" id="KW-1185">Reference proteome</keyword>
<keyword evidence="6" id="KW-0804">Transcription</keyword>
<evidence type="ECO:0000313" key="10">
    <source>
        <dbReference type="Proteomes" id="UP000051733"/>
    </source>
</evidence>
<evidence type="ECO:0000256" key="4">
    <source>
        <dbReference type="ARBA" id="ARBA00023082"/>
    </source>
</evidence>
<proteinExistence type="inferred from homology"/>